<gene>
    <name evidence="2" type="ORF">BIW11_13147</name>
</gene>
<dbReference type="Proteomes" id="UP000192247">
    <property type="component" value="Unassembled WGS sequence"/>
</dbReference>
<organism evidence="2 3">
    <name type="scientific">Tropilaelaps mercedesae</name>
    <dbReference type="NCBI Taxonomy" id="418985"/>
    <lineage>
        <taxon>Eukaryota</taxon>
        <taxon>Metazoa</taxon>
        <taxon>Ecdysozoa</taxon>
        <taxon>Arthropoda</taxon>
        <taxon>Chelicerata</taxon>
        <taxon>Arachnida</taxon>
        <taxon>Acari</taxon>
        <taxon>Parasitiformes</taxon>
        <taxon>Mesostigmata</taxon>
        <taxon>Gamasina</taxon>
        <taxon>Dermanyssoidea</taxon>
        <taxon>Laelapidae</taxon>
        <taxon>Tropilaelaps</taxon>
    </lineage>
</organism>
<proteinExistence type="predicted"/>
<name>A0A1V9X3A5_9ACAR</name>
<sequence length="221" mass="25586">MGSSVGDAHHVLSRHACRTLRSWPSGLDKVEAFSPPAGPSERSLAVRLHLAKFTERRPTDLGYLSTSIQHCTFYSTTGISSCVLDVTFWLYRTTPTATAEPRRARTSRSRHRLRHPAMKIYLFRLDEDAGIEPMPLLVLMRPTQRNRGSFQGDGGGVRGRRYPTVPMVVRLHRQILHQQRVHWLRRQRRGELKRQMGQTSAGPEWRRRRSRQMSVESHWTR</sequence>
<evidence type="ECO:0000313" key="3">
    <source>
        <dbReference type="Proteomes" id="UP000192247"/>
    </source>
</evidence>
<dbReference type="InParanoid" id="A0A1V9X3A5"/>
<accession>A0A1V9X3A5</accession>
<dbReference type="EMBL" id="MNPL01026272">
    <property type="protein sequence ID" value="OQR68059.1"/>
    <property type="molecule type" value="Genomic_DNA"/>
</dbReference>
<feature type="region of interest" description="Disordered" evidence="1">
    <location>
        <begin position="189"/>
        <end position="221"/>
    </location>
</feature>
<dbReference type="AlphaFoldDB" id="A0A1V9X3A5"/>
<evidence type="ECO:0000256" key="1">
    <source>
        <dbReference type="SAM" id="MobiDB-lite"/>
    </source>
</evidence>
<protein>
    <submittedName>
        <fullName evidence="2">Uncharacterized protein</fullName>
    </submittedName>
</protein>
<reference evidence="2 3" key="1">
    <citation type="journal article" date="2017" name="Gigascience">
        <title>Draft genome of the honey bee ectoparasitic mite, Tropilaelaps mercedesae, is shaped by the parasitic life history.</title>
        <authorList>
            <person name="Dong X."/>
            <person name="Armstrong S.D."/>
            <person name="Xia D."/>
            <person name="Makepeace B.L."/>
            <person name="Darby A.C."/>
            <person name="Kadowaki T."/>
        </authorList>
    </citation>
    <scope>NUCLEOTIDE SEQUENCE [LARGE SCALE GENOMIC DNA]</scope>
    <source>
        <strain evidence="2">Wuxi-XJTLU</strain>
    </source>
</reference>
<comment type="caution">
    <text evidence="2">The sequence shown here is derived from an EMBL/GenBank/DDBJ whole genome shotgun (WGS) entry which is preliminary data.</text>
</comment>
<evidence type="ECO:0000313" key="2">
    <source>
        <dbReference type="EMBL" id="OQR68059.1"/>
    </source>
</evidence>
<keyword evidence="3" id="KW-1185">Reference proteome</keyword>
<feature type="compositionally biased region" description="Polar residues" evidence="1">
    <location>
        <begin position="212"/>
        <end position="221"/>
    </location>
</feature>